<proteinExistence type="predicted"/>
<evidence type="ECO:0000313" key="2">
    <source>
        <dbReference type="Proteomes" id="UP000018872"/>
    </source>
</evidence>
<comment type="caution">
    <text evidence="1">The sequence shown here is derived from an EMBL/GenBank/DDBJ whole genome shotgun (WGS) entry which is preliminary data.</text>
</comment>
<dbReference type="AlphaFoldDB" id="W2CBR1"/>
<dbReference type="SUPFAM" id="SSF51161">
    <property type="entry name" value="Trimeric LpxA-like enzymes"/>
    <property type="match status" value="1"/>
</dbReference>
<accession>W2CBR1</accession>
<protein>
    <submittedName>
        <fullName evidence="1">Uncharacterized protein</fullName>
    </submittedName>
</protein>
<dbReference type="EMBL" id="AYYC01000639">
    <property type="protein sequence ID" value="ETK04550.1"/>
    <property type="molecule type" value="Genomic_DNA"/>
</dbReference>
<organism evidence="1 2">
    <name type="scientific">Tannerella sp. oral taxon BU063 isolate Cell 5</name>
    <dbReference type="NCBI Taxonomy" id="1410950"/>
    <lineage>
        <taxon>Bacteria</taxon>
        <taxon>Pseudomonadati</taxon>
        <taxon>Bacteroidota</taxon>
        <taxon>Bacteroidia</taxon>
        <taxon>Bacteroidales</taxon>
        <taxon>Tannerellaceae</taxon>
        <taxon>Tannerella</taxon>
    </lineage>
</organism>
<gene>
    <name evidence="1" type="ORF">T229_08285</name>
</gene>
<evidence type="ECO:0000313" key="1">
    <source>
        <dbReference type="EMBL" id="ETK04550.1"/>
    </source>
</evidence>
<dbReference type="InterPro" id="IPR011004">
    <property type="entry name" value="Trimer_LpxA-like_sf"/>
</dbReference>
<dbReference type="PATRIC" id="fig|1410950.3.peg.1146"/>
<dbReference type="Proteomes" id="UP000018872">
    <property type="component" value="Unassembled WGS sequence"/>
</dbReference>
<reference evidence="1 2" key="1">
    <citation type="submission" date="2013-11" db="EMBL/GenBank/DDBJ databases">
        <title>Single cell genomics of uncultured Tannerella BU063 (oral taxon 286).</title>
        <authorList>
            <person name="Beall C.J."/>
            <person name="Campbell A.G."/>
            <person name="Griffen A.L."/>
            <person name="Podar M."/>
            <person name="Leys E.J."/>
        </authorList>
    </citation>
    <scope>NUCLEOTIDE SEQUENCE [LARGE SCALE GENOMIC DNA]</scope>
    <source>
        <strain evidence="1">Cell 5</strain>
    </source>
</reference>
<name>W2CBR1_9BACT</name>
<sequence length="276" mass="30394">MEKHFKLTEETIVNEAGVTLHRIMATRDSRHAKAGQTGGFVERKDNLGGEAWVTESAQVYGDALVDGRARISDHAQVYGKAHVGDSAMVTGYAQISGKASVTDCATIGEEARIEGSAHVGGSAEVRGICLVCDYASVREQAVLTTGAEILGFAVIEGQAEITGNAIVHGEGHWIYVDGNPYISWGAVIKESDDYLVYQREGASYSITAYRTKDDYRVAYLRGEYPLCEFIEEVKADFQDAPERLQEMLLLVEIIRLRFGESTYKSFKERLRKEVPA</sequence>
<dbReference type="Gene3D" id="2.160.10.10">
    <property type="entry name" value="Hexapeptide repeat proteins"/>
    <property type="match status" value="1"/>
</dbReference>